<keyword evidence="4 5" id="KW-0472">Membrane</keyword>
<feature type="transmembrane region" description="Helical" evidence="5">
    <location>
        <begin position="356"/>
        <end position="375"/>
    </location>
</feature>
<feature type="transmembrane region" description="Helical" evidence="5">
    <location>
        <begin position="212"/>
        <end position="230"/>
    </location>
</feature>
<keyword evidence="3 5" id="KW-1133">Transmembrane helix</keyword>
<evidence type="ECO:0000256" key="4">
    <source>
        <dbReference type="ARBA" id="ARBA00023136"/>
    </source>
</evidence>
<feature type="transmembrane region" description="Helical" evidence="5">
    <location>
        <begin position="316"/>
        <end position="335"/>
    </location>
</feature>
<gene>
    <name evidence="7" type="ORF">CLODIP_2_CD02918</name>
</gene>
<feature type="transmembrane region" description="Helical" evidence="5">
    <location>
        <begin position="499"/>
        <end position="518"/>
    </location>
</feature>
<feature type="transmembrane region" description="Helical" evidence="5">
    <location>
        <begin position="395"/>
        <end position="423"/>
    </location>
</feature>
<accession>A0A8S1D240</accession>
<comment type="subcellular location">
    <subcellularLocation>
        <location evidence="1">Membrane</location>
        <topology evidence="1">Multi-pass membrane protein</topology>
    </subcellularLocation>
</comment>
<dbReference type="PANTHER" id="PTHR22950">
    <property type="entry name" value="AMINO ACID TRANSPORTER"/>
    <property type="match status" value="1"/>
</dbReference>
<feature type="transmembrane region" description="Helical" evidence="5">
    <location>
        <begin position="250"/>
        <end position="267"/>
    </location>
</feature>
<dbReference type="Pfam" id="PF01490">
    <property type="entry name" value="Aa_trans"/>
    <property type="match status" value="1"/>
</dbReference>
<evidence type="ECO:0000313" key="8">
    <source>
        <dbReference type="Proteomes" id="UP000494165"/>
    </source>
</evidence>
<keyword evidence="2 5" id="KW-0812">Transmembrane</keyword>
<evidence type="ECO:0000256" key="3">
    <source>
        <dbReference type="ARBA" id="ARBA00022989"/>
    </source>
</evidence>
<feature type="transmembrane region" description="Helical" evidence="5">
    <location>
        <begin position="279"/>
        <end position="296"/>
    </location>
</feature>
<comment type="caution">
    <text evidence="7">The sequence shown here is derived from an EMBL/GenBank/DDBJ whole genome shotgun (WGS) entry which is preliminary data.</text>
</comment>
<reference evidence="7 8" key="1">
    <citation type="submission" date="2020-04" db="EMBL/GenBank/DDBJ databases">
        <authorList>
            <person name="Alioto T."/>
            <person name="Alioto T."/>
            <person name="Gomez Garrido J."/>
        </authorList>
    </citation>
    <scope>NUCLEOTIDE SEQUENCE [LARGE SCALE GENOMIC DNA]</scope>
</reference>
<evidence type="ECO:0000256" key="1">
    <source>
        <dbReference type="ARBA" id="ARBA00004141"/>
    </source>
</evidence>
<feature type="transmembrane region" description="Helical" evidence="5">
    <location>
        <begin position="435"/>
        <end position="456"/>
    </location>
</feature>
<feature type="domain" description="Amino acid transporter transmembrane" evidence="6">
    <location>
        <begin position="117"/>
        <end position="518"/>
    </location>
</feature>
<dbReference type="OrthoDB" id="1684102at2759"/>
<organism evidence="7 8">
    <name type="scientific">Cloeon dipterum</name>
    <dbReference type="NCBI Taxonomy" id="197152"/>
    <lineage>
        <taxon>Eukaryota</taxon>
        <taxon>Metazoa</taxon>
        <taxon>Ecdysozoa</taxon>
        <taxon>Arthropoda</taxon>
        <taxon>Hexapoda</taxon>
        <taxon>Insecta</taxon>
        <taxon>Pterygota</taxon>
        <taxon>Palaeoptera</taxon>
        <taxon>Ephemeroptera</taxon>
        <taxon>Pisciforma</taxon>
        <taxon>Baetidae</taxon>
        <taxon>Cloeon</taxon>
    </lineage>
</organism>
<proteinExistence type="predicted"/>
<dbReference type="AlphaFoldDB" id="A0A8S1D240"/>
<dbReference type="EMBL" id="CADEPI010000106">
    <property type="protein sequence ID" value="CAB3374931.1"/>
    <property type="molecule type" value="Genomic_DNA"/>
</dbReference>
<name>A0A8S1D240_9INSE</name>
<keyword evidence="8" id="KW-1185">Reference proteome</keyword>
<evidence type="ECO:0000313" key="7">
    <source>
        <dbReference type="EMBL" id="CAB3374931.1"/>
    </source>
</evidence>
<dbReference type="InterPro" id="IPR013057">
    <property type="entry name" value="AA_transpt_TM"/>
</dbReference>
<dbReference type="GO" id="GO:0005774">
    <property type="term" value="C:vacuolar membrane"/>
    <property type="evidence" value="ECO:0007669"/>
    <property type="project" value="TreeGrafter"/>
</dbReference>
<feature type="transmembrane region" description="Helical" evidence="5">
    <location>
        <begin position="462"/>
        <end position="487"/>
    </location>
</feature>
<sequence>MCELGSKPAMALCTHTPVPSTYPSASSVPPAGPFESFVDTSFARIMSRVGALPEGKSNPAFATSPSSAELGSAVINVHLVSVSSKVPLDAGNQQLVQSELGPNSNYDPYQHRAVRHPTNNTETMLHLLKGSLGTGILAMPNAFKNAGWIIGLFGTLFIGIICTYCIHMLVTCAYVLSGRKKVASLNYPQTFEEALRQGPGILPKLAPYAGHFVNLFLFIYQTGTCCVYVVFVASNIQSVVNYHTQVNTDVQIFMLYILLPLILLNYVRNLKYLAPFSTLANIITITGFTITLYYILRDGLPEAADRHMFGTLEGIPLFFGTVLFALEAIGVIMPLENNMKTPVSFGGATGVLNRSMVIIIIIYMGLGFLGFLQYGDQSAGSITLNLPDTEILAQSVQLMLALAIFITYALQCYVSIEIVWNIYLSPHVKSKGYRITFEFLVRTLLVLLTFLLAAAVPNLELFISLFGAFCLSILGIVLPTVIQMATFEQDRSGLRLAKNTFLIVFGLVGLVTGTYISIKDIIHEFFTHHPH</sequence>
<dbReference type="GO" id="GO:0015179">
    <property type="term" value="F:L-amino acid transmembrane transporter activity"/>
    <property type="evidence" value="ECO:0007669"/>
    <property type="project" value="TreeGrafter"/>
</dbReference>
<feature type="transmembrane region" description="Helical" evidence="5">
    <location>
        <begin position="148"/>
        <end position="176"/>
    </location>
</feature>
<dbReference type="Proteomes" id="UP000494165">
    <property type="component" value="Unassembled WGS sequence"/>
</dbReference>
<evidence type="ECO:0000256" key="2">
    <source>
        <dbReference type="ARBA" id="ARBA00022692"/>
    </source>
</evidence>
<evidence type="ECO:0000256" key="5">
    <source>
        <dbReference type="SAM" id="Phobius"/>
    </source>
</evidence>
<evidence type="ECO:0000259" key="6">
    <source>
        <dbReference type="Pfam" id="PF01490"/>
    </source>
</evidence>
<dbReference type="PANTHER" id="PTHR22950:SF680">
    <property type="entry name" value="PROTON-COUPLED AMINO ACID TRANSPORTER 4-LIKE PROTEIN"/>
    <property type="match status" value="1"/>
</dbReference>
<protein>
    <recommendedName>
        <fullName evidence="6">Amino acid transporter transmembrane domain-containing protein</fullName>
    </recommendedName>
</protein>